<accession>A0A1F5EH89</accession>
<dbReference type="InterPro" id="IPR017946">
    <property type="entry name" value="PLC-like_Pdiesterase_TIM-brl"/>
</dbReference>
<gene>
    <name evidence="2" type="ORF">A2442_01240</name>
</gene>
<dbReference type="AlphaFoldDB" id="A0A1F5EH89"/>
<dbReference type="Gene3D" id="3.20.20.190">
    <property type="entry name" value="Phosphatidylinositol (PI) phosphodiesterase"/>
    <property type="match status" value="1"/>
</dbReference>
<comment type="caution">
    <text evidence="2">The sequence shown here is derived from an EMBL/GenBank/DDBJ whole genome shotgun (WGS) entry which is preliminary data.</text>
</comment>
<dbReference type="STRING" id="1797582.A2442_01240"/>
<protein>
    <recommendedName>
        <fullName evidence="1">GP-PDE domain-containing protein</fullName>
    </recommendedName>
</protein>
<proteinExistence type="predicted"/>
<reference evidence="2 3" key="1">
    <citation type="journal article" date="2016" name="Nat. Commun.">
        <title>Thousands of microbial genomes shed light on interconnected biogeochemical processes in an aquifer system.</title>
        <authorList>
            <person name="Anantharaman K."/>
            <person name="Brown C.T."/>
            <person name="Hug L.A."/>
            <person name="Sharon I."/>
            <person name="Castelle C.J."/>
            <person name="Probst A.J."/>
            <person name="Thomas B.C."/>
            <person name="Singh A."/>
            <person name="Wilkins M.J."/>
            <person name="Karaoz U."/>
            <person name="Brodie E.L."/>
            <person name="Williams K.H."/>
            <person name="Hubbard S.S."/>
            <person name="Banfield J.F."/>
        </authorList>
    </citation>
    <scope>NUCLEOTIDE SEQUENCE [LARGE SCALE GENOMIC DNA]</scope>
</reference>
<dbReference type="SUPFAM" id="SSF51695">
    <property type="entry name" value="PLC-like phosphodiesterases"/>
    <property type="match status" value="1"/>
</dbReference>
<evidence type="ECO:0000313" key="3">
    <source>
        <dbReference type="Proteomes" id="UP000179003"/>
    </source>
</evidence>
<dbReference type="EMBL" id="MFAE01000014">
    <property type="protein sequence ID" value="OGD66735.1"/>
    <property type="molecule type" value="Genomic_DNA"/>
</dbReference>
<evidence type="ECO:0000259" key="1">
    <source>
        <dbReference type="Pfam" id="PF03009"/>
    </source>
</evidence>
<feature type="domain" description="GP-PDE" evidence="1">
    <location>
        <begin position="12"/>
        <end position="61"/>
    </location>
</feature>
<evidence type="ECO:0000313" key="2">
    <source>
        <dbReference type="EMBL" id="OGD66735.1"/>
    </source>
</evidence>
<dbReference type="GO" id="GO:0008081">
    <property type="term" value="F:phosphoric diester hydrolase activity"/>
    <property type="evidence" value="ECO:0007669"/>
    <property type="project" value="InterPro"/>
</dbReference>
<dbReference type="PANTHER" id="PTHR46211:SF1">
    <property type="entry name" value="GLYCEROPHOSPHODIESTER PHOSPHODIESTERASE, CYTOPLASMIC"/>
    <property type="match status" value="1"/>
</dbReference>
<dbReference type="InterPro" id="IPR030395">
    <property type="entry name" value="GP_PDE_dom"/>
</dbReference>
<dbReference type="GO" id="GO:0006629">
    <property type="term" value="P:lipid metabolic process"/>
    <property type="evidence" value="ECO:0007669"/>
    <property type="project" value="InterPro"/>
</dbReference>
<sequence length="220" mass="25480">MKEKNKIKVVAHRGWSAGKNENTLEAFKKSAQEKGVDGVEFDIRWNQKRDKIIISHDSDLTGEALELEEGLKFLANEDLELFIELKEGDKDLFSQTVVSLNKYNLKQKTLLFGFKDIVASFPWGNREGIRLGIISEYPWEISKDINTFNPDSVLIGWDDRWWTKPAFKIVWTLFSLPKICEKYSNVDFAVGVVKSEEDYNWLCKQEGIYCLTADKPFGWK</sequence>
<organism evidence="2 3">
    <name type="scientific">Candidatus Campbellbacteria bacterium RIFOXYC2_FULL_35_25</name>
    <dbReference type="NCBI Taxonomy" id="1797582"/>
    <lineage>
        <taxon>Bacteria</taxon>
        <taxon>Candidatus Campbelliibacteriota</taxon>
    </lineage>
</organism>
<name>A0A1F5EH89_9BACT</name>
<dbReference type="Pfam" id="PF03009">
    <property type="entry name" value="GDPD"/>
    <property type="match status" value="1"/>
</dbReference>
<dbReference type="PANTHER" id="PTHR46211">
    <property type="entry name" value="GLYCEROPHOSPHORYL DIESTER PHOSPHODIESTERASE"/>
    <property type="match status" value="1"/>
</dbReference>
<dbReference type="Proteomes" id="UP000179003">
    <property type="component" value="Unassembled WGS sequence"/>
</dbReference>
<dbReference type="CDD" id="cd08556">
    <property type="entry name" value="GDPD"/>
    <property type="match status" value="1"/>
</dbReference>